<dbReference type="Gene3D" id="3.40.50.1000">
    <property type="entry name" value="HAD superfamily/HAD-like"/>
    <property type="match status" value="1"/>
</dbReference>
<dbReference type="RefSeq" id="WP_133532737.1">
    <property type="nucleotide sequence ID" value="NZ_SNXR01000013.1"/>
</dbReference>
<gene>
    <name evidence="1" type="ORF">BC748_1438</name>
</gene>
<evidence type="ECO:0000313" key="1">
    <source>
        <dbReference type="EMBL" id="TDP59195.1"/>
    </source>
</evidence>
<dbReference type="EMBL" id="SNXR01000013">
    <property type="protein sequence ID" value="TDP59195.1"/>
    <property type="molecule type" value="Genomic_DNA"/>
</dbReference>
<dbReference type="Proteomes" id="UP000295260">
    <property type="component" value="Unassembled WGS sequence"/>
</dbReference>
<proteinExistence type="predicted"/>
<dbReference type="SUPFAM" id="SSF56784">
    <property type="entry name" value="HAD-like"/>
    <property type="match status" value="1"/>
</dbReference>
<name>A0A4R6QAE7_9FLAO</name>
<evidence type="ECO:0000313" key="2">
    <source>
        <dbReference type="Proteomes" id="UP000295260"/>
    </source>
</evidence>
<comment type="caution">
    <text evidence="1">The sequence shown here is derived from an EMBL/GenBank/DDBJ whole genome shotgun (WGS) entry which is preliminary data.</text>
</comment>
<protein>
    <submittedName>
        <fullName evidence="1">Uncharacterized protein</fullName>
    </submittedName>
</protein>
<dbReference type="InterPro" id="IPR036412">
    <property type="entry name" value="HAD-like_sf"/>
</dbReference>
<keyword evidence="2" id="KW-1185">Reference proteome</keyword>
<accession>A0A4R6QAE7</accession>
<organism evidence="1 2">
    <name type="scientific">Flavobacterium dankookense</name>
    <dbReference type="NCBI Taxonomy" id="706186"/>
    <lineage>
        <taxon>Bacteria</taxon>
        <taxon>Pseudomonadati</taxon>
        <taxon>Bacteroidota</taxon>
        <taxon>Flavobacteriia</taxon>
        <taxon>Flavobacteriales</taxon>
        <taxon>Flavobacteriaceae</taxon>
        <taxon>Flavobacterium</taxon>
    </lineage>
</organism>
<reference evidence="1 2" key="1">
    <citation type="submission" date="2019-03" db="EMBL/GenBank/DDBJ databases">
        <title>Genomic Encyclopedia of Archaeal and Bacterial Type Strains, Phase II (KMG-II): from individual species to whole genera.</title>
        <authorList>
            <person name="Goeker M."/>
        </authorList>
    </citation>
    <scope>NUCLEOTIDE SEQUENCE [LARGE SCALE GENOMIC DNA]</scope>
    <source>
        <strain evidence="1 2">DSM 25687</strain>
    </source>
</reference>
<dbReference type="InterPro" id="IPR023214">
    <property type="entry name" value="HAD_sf"/>
</dbReference>
<sequence>MRKIIKAFYNPFIQFYFNSQLKTFTKTKKSNSFLVLDIDNTIADTWTNLNGFKKDRNAFFLNLQPLHGTLNYINNHFSNLPVIFISNRNIIDYKVTKKWLIKNGFNMNDNLLIVTNNPIDKIKYLKYLSNNFEIIYFDDLSYNHEKGKPLFFGEVIDEVKKMNLKYYDYQFILNLNSK</sequence>
<dbReference type="OrthoDB" id="762578at2"/>
<dbReference type="AlphaFoldDB" id="A0A4R6QAE7"/>